<dbReference type="EMBL" id="MODZ01000001">
    <property type="protein sequence ID" value="OIJ36897.1"/>
    <property type="molecule type" value="Genomic_DNA"/>
</dbReference>
<feature type="region of interest" description="Disordered" evidence="1">
    <location>
        <begin position="163"/>
        <end position="194"/>
    </location>
</feature>
<feature type="domain" description="PH" evidence="3">
    <location>
        <begin position="43"/>
        <end position="160"/>
    </location>
</feature>
<name>A0A1S2N3U5_9MICC</name>
<dbReference type="Pfam" id="PF25362">
    <property type="entry name" value="bPH_11"/>
    <property type="match status" value="1"/>
</dbReference>
<organism evidence="4 5">
    <name type="scientific">Rothia kristinae</name>
    <dbReference type="NCBI Taxonomy" id="37923"/>
    <lineage>
        <taxon>Bacteria</taxon>
        <taxon>Bacillati</taxon>
        <taxon>Actinomycetota</taxon>
        <taxon>Actinomycetes</taxon>
        <taxon>Micrococcales</taxon>
        <taxon>Micrococcaceae</taxon>
        <taxon>Rothia</taxon>
    </lineage>
</organism>
<reference evidence="4 5" key="1">
    <citation type="submission" date="2016-10" db="EMBL/GenBank/DDBJ databases">
        <title>Draft genome sequence of strain LCT isolated from the Shenzhou X spacecraft of China.</title>
        <authorList>
            <person name="Huang B."/>
        </authorList>
    </citation>
    <scope>NUCLEOTIDE SEQUENCE [LARGE SCALE GENOMIC DNA]</scope>
    <source>
        <strain evidence="4 5">LCT-H5</strain>
    </source>
</reference>
<dbReference type="InterPro" id="IPR057446">
    <property type="entry name" value="PH_bac"/>
</dbReference>
<dbReference type="Proteomes" id="UP000179540">
    <property type="component" value="Unassembled WGS sequence"/>
</dbReference>
<keyword evidence="2" id="KW-1133">Transmembrane helix</keyword>
<comment type="caution">
    <text evidence="4">The sequence shown here is derived from an EMBL/GenBank/DDBJ whole genome shotgun (WGS) entry which is preliminary data.</text>
</comment>
<feature type="transmembrane region" description="Helical" evidence="2">
    <location>
        <begin position="6"/>
        <end position="27"/>
    </location>
</feature>
<protein>
    <recommendedName>
        <fullName evidence="3">PH domain-containing protein</fullName>
    </recommendedName>
</protein>
<accession>A0A1S2N3U5</accession>
<evidence type="ECO:0000313" key="5">
    <source>
        <dbReference type="Proteomes" id="UP000179540"/>
    </source>
</evidence>
<keyword evidence="2" id="KW-0472">Membrane</keyword>
<evidence type="ECO:0000259" key="3">
    <source>
        <dbReference type="Pfam" id="PF25362"/>
    </source>
</evidence>
<feature type="compositionally biased region" description="Pro residues" evidence="1">
    <location>
        <begin position="174"/>
        <end position="184"/>
    </location>
</feature>
<evidence type="ECO:0000313" key="4">
    <source>
        <dbReference type="EMBL" id="OIJ36897.1"/>
    </source>
</evidence>
<keyword evidence="2" id="KW-0812">Transmembrane</keyword>
<dbReference type="AlphaFoldDB" id="A0A1S2N3U5"/>
<proteinExistence type="predicted"/>
<gene>
    <name evidence="4" type="ORF">BK826_00215</name>
</gene>
<evidence type="ECO:0000256" key="2">
    <source>
        <dbReference type="SAM" id="Phobius"/>
    </source>
</evidence>
<dbReference type="RefSeq" id="WP_075513825.1">
    <property type="nucleotide sequence ID" value="NZ_MODZ01000001.1"/>
</dbReference>
<sequence length="194" mass="20652">MTFHHLLTLLSSLLLAGIVLGLIGLGWRHRRDRQSGIARPAPVPERLDGAQASFACPAQYVSTTRAGDWLDRIAVHGLGARADGQALVLTEGLIIVRDGAEDLWVPAEAIRVLRRESGMAGKFVEKDGLAVITWDLGGLLVDTGLRTRRGADTAALLEAVRGIAPQAEDHLPDPAEPSPDPAPTEPTTAATPRK</sequence>
<evidence type="ECO:0000256" key="1">
    <source>
        <dbReference type="SAM" id="MobiDB-lite"/>
    </source>
</evidence>
<feature type="compositionally biased region" description="Low complexity" evidence="1">
    <location>
        <begin position="185"/>
        <end position="194"/>
    </location>
</feature>